<gene>
    <name evidence="8" type="ORF">ONB1V03_LOCUS760</name>
</gene>
<dbReference type="InterPro" id="IPR023214">
    <property type="entry name" value="HAD_sf"/>
</dbReference>
<dbReference type="InterPro" id="IPR049177">
    <property type="entry name" value="MgtC_SapB_SrpB_YhiD_N"/>
</dbReference>
<reference evidence="8" key="1">
    <citation type="submission" date="2020-11" db="EMBL/GenBank/DDBJ databases">
        <authorList>
            <person name="Tran Van P."/>
        </authorList>
    </citation>
    <scope>NUCLEOTIDE SEQUENCE</scope>
</reference>
<feature type="domain" description="MgtC/SapB/SrpB/YhiD N-terminal" evidence="7">
    <location>
        <begin position="184"/>
        <end position="254"/>
    </location>
</feature>
<dbReference type="PANTHER" id="PTHR33778:SF3">
    <property type="entry name" value="PROTEIN MGTC"/>
    <property type="match status" value="1"/>
</dbReference>
<dbReference type="GO" id="GO:0005524">
    <property type="term" value="F:ATP binding"/>
    <property type="evidence" value="ECO:0007669"/>
    <property type="project" value="InterPro"/>
</dbReference>
<dbReference type="InterPro" id="IPR036412">
    <property type="entry name" value="HAD-like_sf"/>
</dbReference>
<dbReference type="SUPFAM" id="SSF56784">
    <property type="entry name" value="HAD-like"/>
    <property type="match status" value="1"/>
</dbReference>
<dbReference type="InterPro" id="IPR023299">
    <property type="entry name" value="ATPase_P-typ_cyto_dom_N"/>
</dbReference>
<evidence type="ECO:0000256" key="5">
    <source>
        <dbReference type="ARBA" id="ARBA00023136"/>
    </source>
</evidence>
<dbReference type="GO" id="GO:0016887">
    <property type="term" value="F:ATP hydrolysis activity"/>
    <property type="evidence" value="ECO:0007669"/>
    <property type="project" value="InterPro"/>
</dbReference>
<feature type="transmembrane region" description="Helical" evidence="6">
    <location>
        <begin position="149"/>
        <end position="170"/>
    </location>
</feature>
<comment type="subcellular location">
    <subcellularLocation>
        <location evidence="1">Cell membrane</location>
        <topology evidence="1">Multi-pass membrane protein</topology>
    </subcellularLocation>
</comment>
<dbReference type="Pfam" id="PF13246">
    <property type="entry name" value="Cation_ATPase"/>
    <property type="match status" value="1"/>
</dbReference>
<evidence type="ECO:0000313" key="8">
    <source>
        <dbReference type="EMBL" id="CAD7637344.1"/>
    </source>
</evidence>
<dbReference type="GO" id="GO:0005886">
    <property type="term" value="C:plasma membrane"/>
    <property type="evidence" value="ECO:0007669"/>
    <property type="project" value="UniProtKB-SubCell"/>
</dbReference>
<evidence type="ECO:0000256" key="2">
    <source>
        <dbReference type="ARBA" id="ARBA00022475"/>
    </source>
</evidence>
<dbReference type="SUPFAM" id="SSF81660">
    <property type="entry name" value="Metal cation-transporting ATPase, ATP-binding domain N"/>
    <property type="match status" value="1"/>
</dbReference>
<dbReference type="OrthoDB" id="8300659at2759"/>
<evidence type="ECO:0000256" key="3">
    <source>
        <dbReference type="ARBA" id="ARBA00022692"/>
    </source>
</evidence>
<evidence type="ECO:0000256" key="1">
    <source>
        <dbReference type="ARBA" id="ARBA00004651"/>
    </source>
</evidence>
<feature type="transmembrane region" description="Helical" evidence="6">
    <location>
        <begin position="62"/>
        <end position="81"/>
    </location>
</feature>
<name>A0A7R9L931_9ACAR</name>
<proteinExistence type="predicted"/>
<organism evidence="8">
    <name type="scientific">Oppiella nova</name>
    <dbReference type="NCBI Taxonomy" id="334625"/>
    <lineage>
        <taxon>Eukaryota</taxon>
        <taxon>Metazoa</taxon>
        <taxon>Ecdysozoa</taxon>
        <taxon>Arthropoda</taxon>
        <taxon>Chelicerata</taxon>
        <taxon>Arachnida</taxon>
        <taxon>Acari</taxon>
        <taxon>Acariformes</taxon>
        <taxon>Sarcoptiformes</taxon>
        <taxon>Oribatida</taxon>
        <taxon>Brachypylina</taxon>
        <taxon>Oppioidea</taxon>
        <taxon>Oppiidae</taxon>
        <taxon>Oppiella</taxon>
    </lineage>
</organism>
<dbReference type="Gene3D" id="3.40.50.1000">
    <property type="entry name" value="HAD superfamily/HAD-like"/>
    <property type="match status" value="1"/>
</dbReference>
<feature type="transmembrane region" description="Helical" evidence="6">
    <location>
        <begin position="182"/>
        <end position="203"/>
    </location>
</feature>
<keyword evidence="2" id="KW-1003">Cell membrane</keyword>
<keyword evidence="3 6" id="KW-0812">Transmembrane</keyword>
<dbReference type="InterPro" id="IPR001757">
    <property type="entry name" value="P_typ_ATPase"/>
</dbReference>
<dbReference type="PRINTS" id="PR00120">
    <property type="entry name" value="HATPASE"/>
</dbReference>
<evidence type="ECO:0000256" key="4">
    <source>
        <dbReference type="ARBA" id="ARBA00022989"/>
    </source>
</evidence>
<dbReference type="EMBL" id="CAJPVJ010000076">
    <property type="protein sequence ID" value="CAG2160309.1"/>
    <property type="molecule type" value="Genomic_DNA"/>
</dbReference>
<evidence type="ECO:0000313" key="9">
    <source>
        <dbReference type="Proteomes" id="UP000728032"/>
    </source>
</evidence>
<evidence type="ECO:0000259" key="7">
    <source>
        <dbReference type="Pfam" id="PF02308"/>
    </source>
</evidence>
<sequence>MLPMIVTSTLAKGAKLDEVPFDFVRRRMSVVVRTLQGNARIITKGAAEEMLKTILRRFKKKYANLILKVYVLLLSRIEILVGDQMTFLSQMKVFAKLSPVHKERIVMQLKENGHVVGFLGDGINDAAAIRSADIGISVDTAVDIAKDRAAMPLIVMTLVIVAAGGLIGFERQYRQRTAGADGSVRVIAYVVSGIGFLGAGVIMRQEGNIQGLNTAATLWCSAAVGAAAGCDRLVEAILATIFILAANTLLRPIGHIIDQHSKYVMDELNKALKRYHFPAKDFDVEPFGEQDVEIKAILIANSVEEKEIQPIIEMLNQMPEVSQAFWDQNTLA</sequence>
<keyword evidence="9" id="KW-1185">Reference proteome</keyword>
<dbReference type="Proteomes" id="UP000728032">
    <property type="component" value="Unassembled WGS sequence"/>
</dbReference>
<dbReference type="PANTHER" id="PTHR33778">
    <property type="entry name" value="PROTEIN MGTC"/>
    <property type="match status" value="1"/>
</dbReference>
<keyword evidence="4 6" id="KW-1133">Transmembrane helix</keyword>
<protein>
    <recommendedName>
        <fullName evidence="7">MgtC/SapB/SrpB/YhiD N-terminal domain-containing protein</fullName>
    </recommendedName>
</protein>
<keyword evidence="5 6" id="KW-0472">Membrane</keyword>
<dbReference type="EMBL" id="OC914901">
    <property type="protein sequence ID" value="CAD7637344.1"/>
    <property type="molecule type" value="Genomic_DNA"/>
</dbReference>
<dbReference type="PRINTS" id="PR00119">
    <property type="entry name" value="CATATPASE"/>
</dbReference>
<dbReference type="InterPro" id="IPR003416">
    <property type="entry name" value="MgtC/SapB/SrpB/YhiD_fam"/>
</dbReference>
<evidence type="ECO:0000256" key="6">
    <source>
        <dbReference type="SAM" id="Phobius"/>
    </source>
</evidence>
<accession>A0A7R9L931</accession>
<dbReference type="Pfam" id="PF02308">
    <property type="entry name" value="MgtC"/>
    <property type="match status" value="1"/>
</dbReference>
<dbReference type="AlphaFoldDB" id="A0A7R9L931"/>
<dbReference type="Gene3D" id="3.40.1110.10">
    <property type="entry name" value="Calcium-transporting ATPase, cytoplasmic domain N"/>
    <property type="match status" value="1"/>
</dbReference>